<dbReference type="PANTHER" id="PTHR12652:SF50">
    <property type="entry name" value="PEROXIN 11"/>
    <property type="match status" value="1"/>
</dbReference>
<dbReference type="PANTHER" id="PTHR12652">
    <property type="entry name" value="PEROXISOMAL BIOGENESIS FACTOR 11"/>
    <property type="match status" value="1"/>
</dbReference>
<keyword evidence="1" id="KW-0962">Peroxisome biogenesis</keyword>
<dbReference type="InterPro" id="IPR008733">
    <property type="entry name" value="PEX11"/>
</dbReference>
<dbReference type="OrthoDB" id="411017at2759"/>
<reference evidence="5 6" key="1">
    <citation type="submission" date="2016-08" db="EMBL/GenBank/DDBJ databases">
        <title>Genomes of anaerobic fungi encode conserved fungal cellulosomes for biomass hydrolysis.</title>
        <authorList>
            <consortium name="DOE Joint Genome Institute"/>
            <person name="Haitjema C.H."/>
            <person name="Gilmore S.P."/>
            <person name="Henske J.K."/>
            <person name="Solomon K.V."/>
            <person name="De Groot R."/>
            <person name="Kuo A."/>
            <person name="Mondo S.J."/>
            <person name="Salamov A.A."/>
            <person name="Labutti K."/>
            <person name="Zhao Z."/>
            <person name="Chiniquy J."/>
            <person name="Barry K."/>
            <person name="Brewer H.M."/>
            <person name="Purvine S.O."/>
            <person name="Wright A.T."/>
            <person name="Boxma B."/>
            <person name="Van Alen T."/>
            <person name="Hackstein J.H."/>
            <person name="Baker S.E."/>
            <person name="Grigoriev I.V."/>
            <person name="O'Malley M.A."/>
        </authorList>
    </citation>
    <scope>NUCLEOTIDE SEQUENCE [LARGE SCALE GENOMIC DNA]</scope>
    <source>
        <strain evidence="6">finn</strain>
    </source>
</reference>
<comment type="subcellular location">
    <subcellularLocation>
        <location evidence="4">Peroxisome membrane</location>
    </subcellularLocation>
</comment>
<gene>
    <name evidence="5" type="ORF">BCR36DRAFT_274631</name>
</gene>
<evidence type="ECO:0000256" key="3">
    <source>
        <dbReference type="ARBA" id="ARBA00023140"/>
    </source>
</evidence>
<evidence type="ECO:0000256" key="4">
    <source>
        <dbReference type="ARBA" id="ARBA00046271"/>
    </source>
</evidence>
<accession>A0A1Y1VMC2</accession>
<dbReference type="STRING" id="1754191.A0A1Y1VMC2"/>
<keyword evidence="3" id="KW-0576">Peroxisome</keyword>
<proteinExistence type="predicted"/>
<name>A0A1Y1VMC2_9FUNG</name>
<comment type="caution">
    <text evidence="5">The sequence shown here is derived from an EMBL/GenBank/DDBJ whole genome shotgun (WGS) entry which is preliminary data.</text>
</comment>
<evidence type="ECO:0000313" key="5">
    <source>
        <dbReference type="EMBL" id="ORX60076.1"/>
    </source>
</evidence>
<evidence type="ECO:0008006" key="7">
    <source>
        <dbReference type="Google" id="ProtNLM"/>
    </source>
</evidence>
<evidence type="ECO:0000313" key="6">
    <source>
        <dbReference type="Proteomes" id="UP000193719"/>
    </source>
</evidence>
<dbReference type="Proteomes" id="UP000193719">
    <property type="component" value="Unassembled WGS sequence"/>
</dbReference>
<dbReference type="EMBL" id="MCFH01000002">
    <property type="protein sequence ID" value="ORX60076.1"/>
    <property type="molecule type" value="Genomic_DNA"/>
</dbReference>
<keyword evidence="2" id="KW-0472">Membrane</keyword>
<organism evidence="5 6">
    <name type="scientific">Piromyces finnis</name>
    <dbReference type="NCBI Taxonomy" id="1754191"/>
    <lineage>
        <taxon>Eukaryota</taxon>
        <taxon>Fungi</taxon>
        <taxon>Fungi incertae sedis</taxon>
        <taxon>Chytridiomycota</taxon>
        <taxon>Chytridiomycota incertae sedis</taxon>
        <taxon>Neocallimastigomycetes</taxon>
        <taxon>Neocallimastigales</taxon>
        <taxon>Neocallimastigaceae</taxon>
        <taxon>Piromyces</taxon>
    </lineage>
</organism>
<dbReference type="Pfam" id="PF05648">
    <property type="entry name" value="PEX11"/>
    <property type="match status" value="1"/>
</dbReference>
<dbReference type="AlphaFoldDB" id="A0A1Y1VMC2"/>
<keyword evidence="6" id="KW-1185">Reference proteome</keyword>
<reference evidence="5 6" key="2">
    <citation type="submission" date="2016-08" db="EMBL/GenBank/DDBJ databases">
        <title>Pervasive Adenine N6-methylation of Active Genes in Fungi.</title>
        <authorList>
            <consortium name="DOE Joint Genome Institute"/>
            <person name="Mondo S.J."/>
            <person name="Dannebaum R.O."/>
            <person name="Kuo R.C."/>
            <person name="Labutti K."/>
            <person name="Haridas S."/>
            <person name="Kuo A."/>
            <person name="Salamov A."/>
            <person name="Ahrendt S.R."/>
            <person name="Lipzen A."/>
            <person name="Sullivan W."/>
            <person name="Andreopoulos W.B."/>
            <person name="Clum A."/>
            <person name="Lindquist E."/>
            <person name="Daum C."/>
            <person name="Ramamoorthy G.K."/>
            <person name="Gryganskyi A."/>
            <person name="Culley D."/>
            <person name="Magnuson J.K."/>
            <person name="James T.Y."/>
            <person name="O'Malley M.A."/>
            <person name="Stajich J.E."/>
            <person name="Spatafora J.W."/>
            <person name="Visel A."/>
            <person name="Grigoriev I.V."/>
        </authorList>
    </citation>
    <scope>NUCLEOTIDE SEQUENCE [LARGE SCALE GENOMIC DNA]</scope>
    <source>
        <strain evidence="6">finn</strain>
    </source>
</reference>
<evidence type="ECO:0000256" key="1">
    <source>
        <dbReference type="ARBA" id="ARBA00022593"/>
    </source>
</evidence>
<sequence length="219" mass="25098">TLGRDKVNATIQMFFRFLIQYNKRYDSSEDLLRFLNCCSSNIGNGRKFIRLGVPIENMRGASKARSTKDEFLKYCLVGTGSCTGFRYFLDMIQWVHSSGIHKIESIPTITKWANHFWLYALLFNIAGETYKLFSTLKKIILIKQNIKDAQANGEINTKAFKELLYQRSIGCEVILQQSLEVIDALSSLKYWKLSPLTVSAIAILYTMLGTHICWVKTIV</sequence>
<dbReference type="GO" id="GO:0005778">
    <property type="term" value="C:peroxisomal membrane"/>
    <property type="evidence" value="ECO:0007669"/>
    <property type="project" value="UniProtKB-SubCell"/>
</dbReference>
<dbReference type="GO" id="GO:0016559">
    <property type="term" value="P:peroxisome fission"/>
    <property type="evidence" value="ECO:0007669"/>
    <property type="project" value="InterPro"/>
</dbReference>
<protein>
    <recommendedName>
        <fullName evidence="7">Peroxisomal biogenesis factor 11</fullName>
    </recommendedName>
</protein>
<evidence type="ECO:0000256" key="2">
    <source>
        <dbReference type="ARBA" id="ARBA00023136"/>
    </source>
</evidence>
<feature type="non-terminal residue" evidence="5">
    <location>
        <position position="1"/>
    </location>
</feature>